<proteinExistence type="predicted"/>
<protein>
    <submittedName>
        <fullName evidence="1">Uncharacterized protein</fullName>
    </submittedName>
</protein>
<evidence type="ECO:0000313" key="2">
    <source>
        <dbReference type="Proteomes" id="UP001556367"/>
    </source>
</evidence>
<dbReference type="EMBL" id="JASNQZ010000012">
    <property type="protein sequence ID" value="KAL0950035.1"/>
    <property type="molecule type" value="Genomic_DNA"/>
</dbReference>
<name>A0ABR3J4I9_9AGAR</name>
<organism evidence="1 2">
    <name type="scientific">Hohenbuehelia grisea</name>
    <dbReference type="NCBI Taxonomy" id="104357"/>
    <lineage>
        <taxon>Eukaryota</taxon>
        <taxon>Fungi</taxon>
        <taxon>Dikarya</taxon>
        <taxon>Basidiomycota</taxon>
        <taxon>Agaricomycotina</taxon>
        <taxon>Agaricomycetes</taxon>
        <taxon>Agaricomycetidae</taxon>
        <taxon>Agaricales</taxon>
        <taxon>Pleurotineae</taxon>
        <taxon>Pleurotaceae</taxon>
        <taxon>Hohenbuehelia</taxon>
    </lineage>
</organism>
<sequence length="142" mass="15620">MAAAPEPIDNPSTDYGAFVVKVVAQMTRDSQAIDQATLRYCIGLSSTYLMSDTVMNPEGGLATWFTGFNQLVELIIALHSREELELETMNAASKACSECWTVGGGWRGLEDSREYVRKMAAKLKTLLDDGGRTYKGQRVYAP</sequence>
<dbReference type="Proteomes" id="UP001556367">
    <property type="component" value="Unassembled WGS sequence"/>
</dbReference>
<gene>
    <name evidence="1" type="ORF">HGRIS_010043</name>
</gene>
<keyword evidence="2" id="KW-1185">Reference proteome</keyword>
<accession>A0ABR3J4I9</accession>
<reference evidence="2" key="1">
    <citation type="submission" date="2024-06" db="EMBL/GenBank/DDBJ databases">
        <title>Multi-omics analyses provide insights into the biosynthesis of the anticancer antibiotic pleurotin in Hohenbuehelia grisea.</title>
        <authorList>
            <person name="Weaver J.A."/>
            <person name="Alberti F."/>
        </authorList>
    </citation>
    <scope>NUCLEOTIDE SEQUENCE [LARGE SCALE GENOMIC DNA]</scope>
    <source>
        <strain evidence="2">T-177</strain>
    </source>
</reference>
<comment type="caution">
    <text evidence="1">The sequence shown here is derived from an EMBL/GenBank/DDBJ whole genome shotgun (WGS) entry which is preliminary data.</text>
</comment>
<evidence type="ECO:0000313" key="1">
    <source>
        <dbReference type="EMBL" id="KAL0950035.1"/>
    </source>
</evidence>